<accession>A0ABW3IAG3</accession>
<dbReference type="PANTHER" id="PTHR11669:SF8">
    <property type="entry name" value="DNA POLYMERASE III SUBUNIT DELTA"/>
    <property type="match status" value="1"/>
</dbReference>
<dbReference type="Gene3D" id="3.40.50.300">
    <property type="entry name" value="P-loop containing nucleotide triphosphate hydrolases"/>
    <property type="match status" value="1"/>
</dbReference>
<evidence type="ECO:0000256" key="4">
    <source>
        <dbReference type="ARBA" id="ARBA00022695"/>
    </source>
</evidence>
<keyword evidence="6" id="KW-0239">DNA-directed DNA polymerase</keyword>
<feature type="domain" description="DNA polymerase III delta subunit C-terminal" evidence="8">
    <location>
        <begin position="208"/>
        <end position="320"/>
    </location>
</feature>
<dbReference type="InterPro" id="IPR027417">
    <property type="entry name" value="P-loop_NTPase"/>
</dbReference>
<evidence type="ECO:0000256" key="6">
    <source>
        <dbReference type="ARBA" id="ARBA00022932"/>
    </source>
</evidence>
<organism evidence="9 10">
    <name type="scientific">Seminibacterium arietis</name>
    <dbReference type="NCBI Taxonomy" id="1173502"/>
    <lineage>
        <taxon>Bacteria</taxon>
        <taxon>Pseudomonadati</taxon>
        <taxon>Pseudomonadota</taxon>
        <taxon>Gammaproteobacteria</taxon>
        <taxon>Pasteurellales</taxon>
        <taxon>Pasteurellaceae</taxon>
        <taxon>Seminibacterium</taxon>
    </lineage>
</organism>
<dbReference type="Pfam" id="PF13177">
    <property type="entry name" value="DNA_pol3_delta2"/>
    <property type="match status" value="1"/>
</dbReference>
<dbReference type="InterPro" id="IPR008921">
    <property type="entry name" value="DNA_pol3_clamp-load_cplx_C"/>
</dbReference>
<dbReference type="EC" id="2.7.7.7" evidence="1"/>
<dbReference type="PANTHER" id="PTHR11669">
    <property type="entry name" value="REPLICATION FACTOR C / DNA POLYMERASE III GAMMA-TAU SUBUNIT"/>
    <property type="match status" value="1"/>
</dbReference>
<dbReference type="RefSeq" id="WP_380821880.1">
    <property type="nucleotide sequence ID" value="NZ_JBHTJN010000027.1"/>
</dbReference>
<dbReference type="InterPro" id="IPR015199">
    <property type="entry name" value="DNA_pol_III_delta_C"/>
</dbReference>
<evidence type="ECO:0000256" key="1">
    <source>
        <dbReference type="ARBA" id="ARBA00012417"/>
    </source>
</evidence>
<dbReference type="InterPro" id="IPR050238">
    <property type="entry name" value="DNA_Rep/Repair_Clamp_Loader"/>
</dbReference>
<protein>
    <recommendedName>
        <fullName evidence="2">DNA polymerase III subunit delta'</fullName>
        <ecNumber evidence="1">2.7.7.7</ecNumber>
    </recommendedName>
</protein>
<comment type="caution">
    <text evidence="9">The sequence shown here is derived from an EMBL/GenBank/DDBJ whole genome shotgun (WGS) entry which is preliminary data.</text>
</comment>
<keyword evidence="4 9" id="KW-0548">Nucleotidyltransferase</keyword>
<dbReference type="Gene3D" id="1.20.272.10">
    <property type="match status" value="1"/>
</dbReference>
<evidence type="ECO:0000313" key="10">
    <source>
        <dbReference type="Proteomes" id="UP001596996"/>
    </source>
</evidence>
<dbReference type="Pfam" id="PF09115">
    <property type="entry name" value="DNApol3-delta_C"/>
    <property type="match status" value="1"/>
</dbReference>
<dbReference type="Proteomes" id="UP001596996">
    <property type="component" value="Unassembled WGS sequence"/>
</dbReference>
<dbReference type="SUPFAM" id="SSF48019">
    <property type="entry name" value="post-AAA+ oligomerization domain-like"/>
    <property type="match status" value="1"/>
</dbReference>
<reference evidence="10" key="1">
    <citation type="journal article" date="2019" name="Int. J. Syst. Evol. Microbiol.">
        <title>The Global Catalogue of Microorganisms (GCM) 10K type strain sequencing project: providing services to taxonomists for standard genome sequencing and annotation.</title>
        <authorList>
            <consortium name="The Broad Institute Genomics Platform"/>
            <consortium name="The Broad Institute Genome Sequencing Center for Infectious Disease"/>
            <person name="Wu L."/>
            <person name="Ma J."/>
        </authorList>
    </citation>
    <scope>NUCLEOTIDE SEQUENCE [LARGE SCALE GENOMIC DNA]</scope>
    <source>
        <strain evidence="10">CCUG 61707</strain>
    </source>
</reference>
<evidence type="ECO:0000256" key="5">
    <source>
        <dbReference type="ARBA" id="ARBA00022705"/>
    </source>
</evidence>
<dbReference type="EMBL" id="JBHTJN010000027">
    <property type="protein sequence ID" value="MFD0966909.1"/>
    <property type="molecule type" value="Genomic_DNA"/>
</dbReference>
<dbReference type="NCBIfam" id="TIGR00678">
    <property type="entry name" value="holB"/>
    <property type="match status" value="1"/>
</dbReference>
<keyword evidence="10" id="KW-1185">Reference proteome</keyword>
<gene>
    <name evidence="9" type="ORF">ACFQ02_08720</name>
</gene>
<evidence type="ECO:0000259" key="8">
    <source>
        <dbReference type="Pfam" id="PF09115"/>
    </source>
</evidence>
<dbReference type="InterPro" id="IPR004622">
    <property type="entry name" value="DNA_pol_HolB"/>
</dbReference>
<dbReference type="GO" id="GO:0003887">
    <property type="term" value="F:DNA-directed DNA polymerase activity"/>
    <property type="evidence" value="ECO:0007669"/>
    <property type="project" value="UniProtKB-EC"/>
</dbReference>
<name>A0ABW3IAG3_9PAST</name>
<evidence type="ECO:0000256" key="2">
    <source>
        <dbReference type="ARBA" id="ARBA00014363"/>
    </source>
</evidence>
<evidence type="ECO:0000256" key="7">
    <source>
        <dbReference type="ARBA" id="ARBA00049244"/>
    </source>
</evidence>
<sequence>MQTLYPWLLLYYQQIVTALLQGHGHHALLFKAEPDLGIEQLVQAVANFLICQHPNKHQPCGKCHSCHLQQAQNHPDIHILQPLENKDIGIDQVREINDKITLYANQQGNKVVLVKSADCLTEAAANALLKTLEEPTANTYFLLQLNDSNTLPATIYSRCQQWHIATPSVEDSINWLKNQINAEINDILTALRVNYNRPLATLNMLQQNLLEQRKIFLRYFWLFYTRRSPLEILPYFNKENIFQQLDWIISFLVDGLKIKLGVTINLTNTDLQNGVLQFSEKQTSLNLLKAYEIMQKVRLDLTEIKGVNQELILLEGLTRLITDVFEQN</sequence>
<dbReference type="SUPFAM" id="SSF52540">
    <property type="entry name" value="P-loop containing nucleoside triphosphate hydrolases"/>
    <property type="match status" value="1"/>
</dbReference>
<evidence type="ECO:0000313" key="9">
    <source>
        <dbReference type="EMBL" id="MFD0966909.1"/>
    </source>
</evidence>
<proteinExistence type="predicted"/>
<keyword evidence="3 9" id="KW-0808">Transferase</keyword>
<comment type="catalytic activity">
    <reaction evidence="7">
        <text>DNA(n) + a 2'-deoxyribonucleoside 5'-triphosphate = DNA(n+1) + diphosphate</text>
        <dbReference type="Rhea" id="RHEA:22508"/>
        <dbReference type="Rhea" id="RHEA-COMP:17339"/>
        <dbReference type="Rhea" id="RHEA-COMP:17340"/>
        <dbReference type="ChEBI" id="CHEBI:33019"/>
        <dbReference type="ChEBI" id="CHEBI:61560"/>
        <dbReference type="ChEBI" id="CHEBI:173112"/>
        <dbReference type="EC" id="2.7.7.7"/>
    </reaction>
</comment>
<keyword evidence="5" id="KW-0235">DNA replication</keyword>
<evidence type="ECO:0000256" key="3">
    <source>
        <dbReference type="ARBA" id="ARBA00022679"/>
    </source>
</evidence>
<dbReference type="NCBIfam" id="NF005362">
    <property type="entry name" value="PRK06871.1"/>
    <property type="match status" value="1"/>
</dbReference>